<organism evidence="1 2">
    <name type="scientific">Roseococcus pinisoli</name>
    <dbReference type="NCBI Taxonomy" id="2835040"/>
    <lineage>
        <taxon>Bacteria</taxon>
        <taxon>Pseudomonadati</taxon>
        <taxon>Pseudomonadota</taxon>
        <taxon>Alphaproteobacteria</taxon>
        <taxon>Acetobacterales</taxon>
        <taxon>Roseomonadaceae</taxon>
        <taxon>Roseococcus</taxon>
    </lineage>
</organism>
<dbReference type="RefSeq" id="WP_213671033.1">
    <property type="nucleotide sequence ID" value="NZ_JAHCDA010000003.1"/>
</dbReference>
<reference evidence="1 2" key="1">
    <citation type="submission" date="2021-05" db="EMBL/GenBank/DDBJ databases">
        <title>Roseococcus sp. XZZS9, whole genome shotgun sequencing project.</title>
        <authorList>
            <person name="Zhao G."/>
            <person name="Shen L."/>
        </authorList>
    </citation>
    <scope>NUCLEOTIDE SEQUENCE [LARGE SCALE GENOMIC DNA]</scope>
    <source>
        <strain evidence="1 2">XZZS9</strain>
    </source>
</reference>
<evidence type="ECO:0008006" key="3">
    <source>
        <dbReference type="Google" id="ProtNLM"/>
    </source>
</evidence>
<gene>
    <name evidence="1" type="ORF">KHU32_15350</name>
</gene>
<evidence type="ECO:0000313" key="1">
    <source>
        <dbReference type="EMBL" id="MBS7812325.1"/>
    </source>
</evidence>
<name>A0ABS5QF48_9PROT</name>
<dbReference type="Proteomes" id="UP000766336">
    <property type="component" value="Unassembled WGS sequence"/>
</dbReference>
<comment type="caution">
    <text evidence="1">The sequence shown here is derived from an EMBL/GenBank/DDBJ whole genome shotgun (WGS) entry which is preliminary data.</text>
</comment>
<protein>
    <recommendedName>
        <fullName evidence="3">Bacteriophage T4 Gp32 single-stranded DNA-binding domain-containing protein</fullName>
    </recommendedName>
</protein>
<evidence type="ECO:0000313" key="2">
    <source>
        <dbReference type="Proteomes" id="UP000766336"/>
    </source>
</evidence>
<sequence>MAITFGKTLAKPAAKPSFGTGAQPAPATPSWLKTGGDSHAAFAEQAAQQEAKKAMLDRAWRFRMQVNEEKRITFLDGSLLADGRLALLSYFEHSVQVNGKWHNFVCLEAGDENGDPCPLCMAGDQSTPVAAFTILDHTPYTIQKGDKAGTVIPFQRKLLIAKAGSVKKLQMIATKFGGLIGQTIDASRLTDKDPAIGGNFIPVGKTELPDLAVQLETTPEDLQPLDYAKELPRFTAKELIGMGVSAAPKGPGYSGPSNFNAGAAAEAL</sequence>
<proteinExistence type="predicted"/>
<accession>A0ABS5QF48</accession>
<keyword evidence="2" id="KW-1185">Reference proteome</keyword>
<dbReference type="EMBL" id="JAHCDA010000003">
    <property type="protein sequence ID" value="MBS7812325.1"/>
    <property type="molecule type" value="Genomic_DNA"/>
</dbReference>